<protein>
    <submittedName>
        <fullName evidence="2">ATPase</fullName>
    </submittedName>
</protein>
<dbReference type="EMBL" id="CP045875">
    <property type="protein sequence ID" value="QGG48105.1"/>
    <property type="molecule type" value="Genomic_DNA"/>
</dbReference>
<evidence type="ECO:0000313" key="2">
    <source>
        <dbReference type="EMBL" id="QGG48105.1"/>
    </source>
</evidence>
<reference evidence="3" key="1">
    <citation type="submission" date="2019-11" db="EMBL/GenBank/DDBJ databases">
        <title>Genome sequence of Heliorestis convoluta strain HH, an alkaliphilic and minimalistic phototrophic bacterium from a soda lake in Egypt.</title>
        <authorList>
            <person name="Dewey E.D."/>
            <person name="Stokes L.M."/>
            <person name="Burchell B.M."/>
            <person name="Shaffer K.N."/>
            <person name="Huntington A.M."/>
            <person name="Baker J.M."/>
            <person name="Nadendla S."/>
            <person name="Giglio M.G."/>
            <person name="Touchman J.W."/>
            <person name="Blankenship R.E."/>
            <person name="Madigan M.T."/>
            <person name="Sattley W.M."/>
        </authorList>
    </citation>
    <scope>NUCLEOTIDE SEQUENCE [LARGE SCALE GENOMIC DNA]</scope>
    <source>
        <strain evidence="3">HH</strain>
    </source>
</reference>
<dbReference type="KEGG" id="hcv:FTV88_2007"/>
<keyword evidence="3" id="KW-1185">Reference proteome</keyword>
<dbReference type="Proteomes" id="UP000366051">
    <property type="component" value="Chromosome"/>
</dbReference>
<accession>A0A5Q2N6B3</accession>
<gene>
    <name evidence="2" type="ORF">FTV88_2007</name>
</gene>
<sequence>MERGLPLDGSRRRGGENKLQVSRIIDELENMIATSSRIPMTGKVLVDDQLILNYLDRIRTALPEEIQQAKWLTKERQRVIQDAEDECQRMIEETKSYVNKLSSETEVYRLAQSQSEEILAKAKQEADELKQGACNYADDVLQQMEHLLTRAATTVRKGRDELKMESERDLDRGEG</sequence>
<dbReference type="OrthoDB" id="1690557at2"/>
<feature type="coiled-coil region" evidence="1">
    <location>
        <begin position="73"/>
        <end position="132"/>
    </location>
</feature>
<name>A0A5Q2N6B3_9FIRM</name>
<proteinExistence type="predicted"/>
<evidence type="ECO:0000313" key="3">
    <source>
        <dbReference type="Proteomes" id="UP000366051"/>
    </source>
</evidence>
<dbReference type="AlphaFoldDB" id="A0A5Q2N6B3"/>
<dbReference type="RefSeq" id="WP_153725360.1">
    <property type="nucleotide sequence ID" value="NZ_CP045875.1"/>
</dbReference>
<keyword evidence="1" id="KW-0175">Coiled coil</keyword>
<evidence type="ECO:0000256" key="1">
    <source>
        <dbReference type="SAM" id="Coils"/>
    </source>
</evidence>
<organism evidence="2 3">
    <name type="scientific">Heliorestis convoluta</name>
    <dbReference type="NCBI Taxonomy" id="356322"/>
    <lineage>
        <taxon>Bacteria</taxon>
        <taxon>Bacillati</taxon>
        <taxon>Bacillota</taxon>
        <taxon>Clostridia</taxon>
        <taxon>Eubacteriales</taxon>
        <taxon>Heliobacteriaceae</taxon>
        <taxon>Heliorestis</taxon>
    </lineage>
</organism>